<evidence type="ECO:0000256" key="3">
    <source>
        <dbReference type="ARBA" id="ARBA00022692"/>
    </source>
</evidence>
<keyword evidence="5 7" id="KW-1133">Transmembrane helix</keyword>
<evidence type="ECO:0000256" key="4">
    <source>
        <dbReference type="ARBA" id="ARBA00022968"/>
    </source>
</evidence>
<dbReference type="Pfam" id="PF13839">
    <property type="entry name" value="PC-Esterase"/>
    <property type="match status" value="1"/>
</dbReference>
<dbReference type="GO" id="GO:0016413">
    <property type="term" value="F:O-acetyltransferase activity"/>
    <property type="evidence" value="ECO:0000318"/>
    <property type="project" value="GO_Central"/>
</dbReference>
<dbReference type="STRING" id="71139.A0A059A6I5"/>
<feature type="transmembrane region" description="Helical" evidence="7">
    <location>
        <begin position="22"/>
        <end position="41"/>
    </location>
</feature>
<keyword evidence="6 7" id="KW-0472">Membrane</keyword>
<feature type="domain" description="Trichome birefringence-like N-terminal" evidence="9">
    <location>
        <begin position="59"/>
        <end position="112"/>
    </location>
</feature>
<proteinExistence type="inferred from homology"/>
<dbReference type="InParanoid" id="A0A059A6I5"/>
<dbReference type="PANTHER" id="PTHR32285:SF11">
    <property type="entry name" value="PROTEIN TRICHOME BIREFRINGENCE-LIKE 34"/>
    <property type="match status" value="1"/>
</dbReference>
<sequence length="411" mass="47860">MANKSQVVAVAPPTWASSVTGSFHFVVALLVTALVVSAVYLSSEQPQLRSPTPTRRSSRCDLFSGRWVFDNVSYPLYKEKECSYMSEQHACEAYGRKDLRYQQWRWQPHGCDLPRFNATALLERLRNKRFMYVGDSLNRNQWDSMVCMVQSAIPPDLKSLSYHYNASLVVFRAHEYNATIEYYWAPMLVESNCDNAVSHPADHRIARAQAIEKHGRRWNDADFLIFDCYLWWRLPKIELLWGSFESPDAIHKMVEMTRAYEMALNTWSDWLEMHVNKSKTQLIFVSMSPTHKKAEEWGGVPGRNCLGETEQITREGYWGNGSVPAMMRVVESVIEKLKTRGVTIHVLNITQLSEYRKEAHPAIYRKQWHPLTKEQLAYPISYADCLHWCLPGVPDVWNELLYTYIFRYIHT</sequence>
<dbReference type="InterPro" id="IPR025846">
    <property type="entry name" value="TBL_N"/>
</dbReference>
<gene>
    <name evidence="10" type="ORF">EUGRSUZ_K02956</name>
</gene>
<feature type="domain" description="Trichome birefringence-like C-terminal" evidence="8">
    <location>
        <begin position="113"/>
        <end position="403"/>
    </location>
</feature>
<evidence type="ECO:0000256" key="1">
    <source>
        <dbReference type="ARBA" id="ARBA00004167"/>
    </source>
</evidence>
<comment type="similarity">
    <text evidence="2">Belongs to the PC-esterase family. TBL subfamily.</text>
</comment>
<keyword evidence="3 7" id="KW-0812">Transmembrane</keyword>
<comment type="subcellular location">
    <subcellularLocation>
        <location evidence="1">Membrane</location>
        <topology evidence="1">Single-pass membrane protein</topology>
    </subcellularLocation>
</comment>
<dbReference type="Pfam" id="PF14416">
    <property type="entry name" value="PMR5N"/>
    <property type="match status" value="1"/>
</dbReference>
<evidence type="ECO:0000259" key="9">
    <source>
        <dbReference type="Pfam" id="PF14416"/>
    </source>
</evidence>
<evidence type="ECO:0000256" key="7">
    <source>
        <dbReference type="SAM" id="Phobius"/>
    </source>
</evidence>
<accession>A0A059A6I5</accession>
<dbReference type="eggNOG" id="ENOG502QTH8">
    <property type="taxonomic scope" value="Eukaryota"/>
</dbReference>
<dbReference type="KEGG" id="egr:104426358"/>
<organism evidence="10">
    <name type="scientific">Eucalyptus grandis</name>
    <name type="common">Flooded gum</name>
    <dbReference type="NCBI Taxonomy" id="71139"/>
    <lineage>
        <taxon>Eukaryota</taxon>
        <taxon>Viridiplantae</taxon>
        <taxon>Streptophyta</taxon>
        <taxon>Embryophyta</taxon>
        <taxon>Tracheophyta</taxon>
        <taxon>Spermatophyta</taxon>
        <taxon>Magnoliopsida</taxon>
        <taxon>eudicotyledons</taxon>
        <taxon>Gunneridae</taxon>
        <taxon>Pentapetalae</taxon>
        <taxon>rosids</taxon>
        <taxon>malvids</taxon>
        <taxon>Myrtales</taxon>
        <taxon>Myrtaceae</taxon>
        <taxon>Myrtoideae</taxon>
        <taxon>Eucalypteae</taxon>
        <taxon>Eucalyptus</taxon>
    </lineage>
</organism>
<evidence type="ECO:0000256" key="6">
    <source>
        <dbReference type="ARBA" id="ARBA00023136"/>
    </source>
</evidence>
<evidence type="ECO:0000259" key="8">
    <source>
        <dbReference type="Pfam" id="PF13839"/>
    </source>
</evidence>
<evidence type="ECO:0000256" key="5">
    <source>
        <dbReference type="ARBA" id="ARBA00022989"/>
    </source>
</evidence>
<reference evidence="10" key="1">
    <citation type="submission" date="2013-07" db="EMBL/GenBank/DDBJ databases">
        <title>The genome of Eucalyptus grandis.</title>
        <authorList>
            <person name="Schmutz J."/>
            <person name="Hayes R."/>
            <person name="Myburg A."/>
            <person name="Tuskan G."/>
            <person name="Grattapaglia D."/>
            <person name="Rokhsar D.S."/>
        </authorList>
    </citation>
    <scope>NUCLEOTIDE SEQUENCE</scope>
    <source>
        <tissue evidence="10">Leaf extractions</tissue>
    </source>
</reference>
<dbReference type="InterPro" id="IPR029962">
    <property type="entry name" value="TBL"/>
</dbReference>
<name>A0A059A6I5_EUCGR</name>
<evidence type="ECO:0000256" key="2">
    <source>
        <dbReference type="ARBA" id="ARBA00007727"/>
    </source>
</evidence>
<dbReference type="PANTHER" id="PTHR32285">
    <property type="entry name" value="PROTEIN TRICHOME BIREFRINGENCE-LIKE 9-RELATED"/>
    <property type="match status" value="1"/>
</dbReference>
<dbReference type="OMA" id="WIENHIN"/>
<dbReference type="OrthoDB" id="2016263at2759"/>
<dbReference type="InterPro" id="IPR026057">
    <property type="entry name" value="TBL_C"/>
</dbReference>
<dbReference type="FunCoup" id="A0A059A6I5">
    <property type="interactions" value="68"/>
</dbReference>
<dbReference type="EMBL" id="KK198763">
    <property type="protein sequence ID" value="KCW49418.1"/>
    <property type="molecule type" value="Genomic_DNA"/>
</dbReference>
<evidence type="ECO:0000313" key="10">
    <source>
        <dbReference type="EMBL" id="KCW49418.1"/>
    </source>
</evidence>
<dbReference type="AlphaFoldDB" id="A0A059A6I5"/>
<dbReference type="GO" id="GO:0005794">
    <property type="term" value="C:Golgi apparatus"/>
    <property type="evidence" value="ECO:0000318"/>
    <property type="project" value="GO_Central"/>
</dbReference>
<dbReference type="GO" id="GO:0016020">
    <property type="term" value="C:membrane"/>
    <property type="evidence" value="ECO:0007669"/>
    <property type="project" value="UniProtKB-SubCell"/>
</dbReference>
<protein>
    <submittedName>
        <fullName evidence="10">Uncharacterized protein</fullName>
    </submittedName>
</protein>
<keyword evidence="4" id="KW-0735">Signal-anchor</keyword>
<dbReference type="Gramene" id="KCW49418">
    <property type="protein sequence ID" value="KCW49418"/>
    <property type="gene ID" value="EUGRSUZ_K02956"/>
</dbReference>